<accession>A0ABV2KWE0</accession>
<dbReference type="InterPro" id="IPR036493">
    <property type="entry name" value="YunC_sf"/>
</dbReference>
<dbReference type="Gene3D" id="3.30.1980.10">
    <property type="entry name" value="Hypothetical protein YunC"/>
    <property type="match status" value="1"/>
</dbReference>
<name>A0ABV2KWE0_9BACI</name>
<dbReference type="Proteomes" id="UP001549167">
    <property type="component" value="Unassembled WGS sequence"/>
</dbReference>
<dbReference type="Pfam" id="PF08827">
    <property type="entry name" value="DUF1805"/>
    <property type="match status" value="1"/>
</dbReference>
<dbReference type="SUPFAM" id="SSF102891">
    <property type="entry name" value="Hypothetical protein Ta1206"/>
    <property type="match status" value="1"/>
</dbReference>
<keyword evidence="2" id="KW-1185">Reference proteome</keyword>
<comment type="caution">
    <text evidence="1">The sequence shown here is derived from an EMBL/GenBank/DDBJ whole genome shotgun (WGS) entry which is preliminary data.</text>
</comment>
<proteinExistence type="predicted"/>
<gene>
    <name evidence="1" type="ORF">ABID56_001788</name>
</gene>
<dbReference type="EMBL" id="JBEPMX010000008">
    <property type="protein sequence ID" value="MET3683679.1"/>
    <property type="molecule type" value="Genomic_DNA"/>
</dbReference>
<sequence>MIHVETIWIDDQPFTYTHVELPKTNLLIISNDIGYIMCGALDVDLLSDQLSDRQIVAARAVGVRNRDALIHAPLQKVTTYAKEQYGWYEGMIGRHALLSLSSS</sequence>
<evidence type="ECO:0000313" key="2">
    <source>
        <dbReference type="Proteomes" id="UP001549167"/>
    </source>
</evidence>
<dbReference type="InterPro" id="IPR014931">
    <property type="entry name" value="DUF1805"/>
</dbReference>
<evidence type="ECO:0000313" key="1">
    <source>
        <dbReference type="EMBL" id="MET3683679.1"/>
    </source>
</evidence>
<dbReference type="RefSeq" id="WP_354220292.1">
    <property type="nucleotide sequence ID" value="NZ_JBEPMX010000008.1"/>
</dbReference>
<reference evidence="1 2" key="1">
    <citation type="submission" date="2024-06" db="EMBL/GenBank/DDBJ databases">
        <title>Genomic Encyclopedia of Type Strains, Phase IV (KMG-IV): sequencing the most valuable type-strain genomes for metagenomic binning, comparative biology and taxonomic classification.</title>
        <authorList>
            <person name="Goeker M."/>
        </authorList>
    </citation>
    <scope>NUCLEOTIDE SEQUENCE [LARGE SCALE GENOMIC DNA]</scope>
    <source>
        <strain evidence="1 2">DSM 23520</strain>
    </source>
</reference>
<organism evidence="1 2">
    <name type="scientific">Alkalibacillus flavidus</name>
    <dbReference type="NCBI Taxonomy" id="546021"/>
    <lineage>
        <taxon>Bacteria</taxon>
        <taxon>Bacillati</taxon>
        <taxon>Bacillota</taxon>
        <taxon>Bacilli</taxon>
        <taxon>Bacillales</taxon>
        <taxon>Bacillaceae</taxon>
        <taxon>Alkalibacillus</taxon>
    </lineage>
</organism>
<protein>
    <submittedName>
        <fullName evidence="1">Uncharacterized protein YunC (DUF1805 family)</fullName>
    </submittedName>
</protein>